<name>A0A840VKE6_9PROT</name>
<feature type="domain" description="N-acetyltransferase" evidence="1">
    <location>
        <begin position="14"/>
        <end position="170"/>
    </location>
</feature>
<dbReference type="Gene3D" id="3.40.630.30">
    <property type="match status" value="1"/>
</dbReference>
<dbReference type="Proteomes" id="UP000553706">
    <property type="component" value="Unassembled WGS sequence"/>
</dbReference>
<accession>A0A840VKE6</accession>
<keyword evidence="2" id="KW-0808">Transferase</keyword>
<reference evidence="2 3" key="1">
    <citation type="submission" date="2020-08" db="EMBL/GenBank/DDBJ databases">
        <title>Genomic Encyclopedia of Type Strains, Phase IV (KMG-IV): sequencing the most valuable type-strain genomes for metagenomic binning, comparative biology and taxonomic classification.</title>
        <authorList>
            <person name="Goeker M."/>
        </authorList>
    </citation>
    <scope>NUCLEOTIDE SEQUENCE [LARGE SCALE GENOMIC DNA]</scope>
    <source>
        <strain evidence="2 3">DSM 27026</strain>
    </source>
</reference>
<dbReference type="InterPro" id="IPR000182">
    <property type="entry name" value="GNAT_dom"/>
</dbReference>
<sequence>MSVSSAWVLNTARLRMTPVGYRDLPDLVRLKGDPRAYALLLGGVRSPVQTAEELAHDIQDWGRHGFGMWAVRAPRGKFLGMTALMHRSDGRGVALRFAFLPEARGFGLASEAAGAALNYAHDAAGLTRVIGVAREENFASRAVLGGIGMSQSGTFMRGGYILYVYESVRPGNAG</sequence>
<dbReference type="PROSITE" id="PS51186">
    <property type="entry name" value="GNAT"/>
    <property type="match status" value="1"/>
</dbReference>
<proteinExistence type="predicted"/>
<dbReference type="RefSeq" id="WP_183265058.1">
    <property type="nucleotide sequence ID" value="NZ_JACHFJ010000001.1"/>
</dbReference>
<evidence type="ECO:0000259" key="1">
    <source>
        <dbReference type="PROSITE" id="PS51186"/>
    </source>
</evidence>
<dbReference type="Pfam" id="PF13302">
    <property type="entry name" value="Acetyltransf_3"/>
    <property type="match status" value="1"/>
</dbReference>
<dbReference type="SUPFAM" id="SSF55729">
    <property type="entry name" value="Acyl-CoA N-acyltransferases (Nat)"/>
    <property type="match status" value="1"/>
</dbReference>
<dbReference type="InterPro" id="IPR016181">
    <property type="entry name" value="Acyl_CoA_acyltransferase"/>
</dbReference>
<organism evidence="2 3">
    <name type="scientific">Acidocella aromatica</name>
    <dbReference type="NCBI Taxonomy" id="1303579"/>
    <lineage>
        <taxon>Bacteria</taxon>
        <taxon>Pseudomonadati</taxon>
        <taxon>Pseudomonadota</taxon>
        <taxon>Alphaproteobacteria</taxon>
        <taxon>Acetobacterales</taxon>
        <taxon>Acidocellaceae</taxon>
        <taxon>Acidocella</taxon>
    </lineage>
</organism>
<dbReference type="AlphaFoldDB" id="A0A840VKE6"/>
<dbReference type="PANTHER" id="PTHR43792:SF1">
    <property type="entry name" value="N-ACETYLTRANSFERASE DOMAIN-CONTAINING PROTEIN"/>
    <property type="match status" value="1"/>
</dbReference>
<protein>
    <submittedName>
        <fullName evidence="2">RimJ/RimL family protein N-acetyltransferase</fullName>
    </submittedName>
</protein>
<comment type="caution">
    <text evidence="2">The sequence shown here is derived from an EMBL/GenBank/DDBJ whole genome shotgun (WGS) entry which is preliminary data.</text>
</comment>
<dbReference type="EMBL" id="JACHFJ010000001">
    <property type="protein sequence ID" value="MBB5372061.1"/>
    <property type="molecule type" value="Genomic_DNA"/>
</dbReference>
<dbReference type="GO" id="GO:0016747">
    <property type="term" value="F:acyltransferase activity, transferring groups other than amino-acyl groups"/>
    <property type="evidence" value="ECO:0007669"/>
    <property type="project" value="InterPro"/>
</dbReference>
<evidence type="ECO:0000313" key="3">
    <source>
        <dbReference type="Proteomes" id="UP000553706"/>
    </source>
</evidence>
<dbReference type="PANTHER" id="PTHR43792">
    <property type="entry name" value="GNAT FAMILY, PUTATIVE (AFU_ORTHOLOGUE AFUA_3G00765)-RELATED-RELATED"/>
    <property type="match status" value="1"/>
</dbReference>
<evidence type="ECO:0000313" key="2">
    <source>
        <dbReference type="EMBL" id="MBB5372061.1"/>
    </source>
</evidence>
<dbReference type="InterPro" id="IPR051531">
    <property type="entry name" value="N-acetyltransferase"/>
</dbReference>
<gene>
    <name evidence="2" type="ORF">HNP71_000285</name>
</gene>
<keyword evidence="3" id="KW-1185">Reference proteome</keyword>